<gene>
    <name evidence="2" type="ORF">NDO55_10800</name>
</gene>
<dbReference type="SUPFAM" id="SSF141371">
    <property type="entry name" value="PilZ domain-like"/>
    <property type="match status" value="1"/>
</dbReference>
<dbReference type="AlphaFoldDB" id="A0A9X2EIU5"/>
<sequence length="102" mass="11230">MVKARIAPVDPAHERRRAKRHDIDLDAQVREMGAEGHEARLLNISDHGFMAEVTEGDYEVGARIWLLLPDGNRASALIKWTSGVNLGAEFAEPVDAKSIALD</sequence>
<accession>A0A9X2EIU5</accession>
<comment type="caution">
    <text evidence="2">The sequence shown here is derived from an EMBL/GenBank/DDBJ whole genome shotgun (WGS) entry which is preliminary data.</text>
</comment>
<keyword evidence="3" id="KW-1185">Reference proteome</keyword>
<evidence type="ECO:0000313" key="2">
    <source>
        <dbReference type="EMBL" id="MCM8558305.1"/>
    </source>
</evidence>
<dbReference type="Pfam" id="PF07238">
    <property type="entry name" value="PilZ"/>
    <property type="match status" value="1"/>
</dbReference>
<name>A0A9X2EIU5_9SPHN</name>
<dbReference type="RefSeq" id="WP_252115099.1">
    <property type="nucleotide sequence ID" value="NZ_JAMSHT010000001.1"/>
</dbReference>
<dbReference type="EMBL" id="JAMSHT010000001">
    <property type="protein sequence ID" value="MCM8558305.1"/>
    <property type="molecule type" value="Genomic_DNA"/>
</dbReference>
<evidence type="ECO:0000313" key="3">
    <source>
        <dbReference type="Proteomes" id="UP001155128"/>
    </source>
</evidence>
<protein>
    <submittedName>
        <fullName evidence="2">PilZ domain-containing protein</fullName>
    </submittedName>
</protein>
<proteinExistence type="predicted"/>
<dbReference type="InterPro" id="IPR009875">
    <property type="entry name" value="PilZ_domain"/>
</dbReference>
<dbReference type="GO" id="GO:0035438">
    <property type="term" value="F:cyclic-di-GMP binding"/>
    <property type="evidence" value="ECO:0007669"/>
    <property type="project" value="InterPro"/>
</dbReference>
<organism evidence="2 3">
    <name type="scientific">Sphingomicrobium sediminis</name>
    <dbReference type="NCBI Taxonomy" id="2950949"/>
    <lineage>
        <taxon>Bacteria</taxon>
        <taxon>Pseudomonadati</taxon>
        <taxon>Pseudomonadota</taxon>
        <taxon>Alphaproteobacteria</taxon>
        <taxon>Sphingomonadales</taxon>
        <taxon>Sphingomonadaceae</taxon>
        <taxon>Sphingomicrobium</taxon>
    </lineage>
</organism>
<feature type="domain" description="PilZ" evidence="1">
    <location>
        <begin position="14"/>
        <end position="98"/>
    </location>
</feature>
<reference evidence="2" key="1">
    <citation type="submission" date="2022-06" db="EMBL/GenBank/DDBJ databases">
        <title>Sphingomicrobium sedimins sp. nov., a marine bacterium isolated from tidal flat.</title>
        <authorList>
            <person name="Kim C.-H."/>
            <person name="Yoo Y."/>
            <person name="Kim J.-J."/>
        </authorList>
    </citation>
    <scope>NUCLEOTIDE SEQUENCE</scope>
    <source>
        <strain evidence="2">GRR-S6-50</strain>
    </source>
</reference>
<evidence type="ECO:0000259" key="1">
    <source>
        <dbReference type="Pfam" id="PF07238"/>
    </source>
</evidence>
<dbReference type="Proteomes" id="UP001155128">
    <property type="component" value="Unassembled WGS sequence"/>
</dbReference>